<dbReference type="InterPro" id="IPR005002">
    <property type="entry name" value="PMM"/>
</dbReference>
<reference evidence="4 5" key="1">
    <citation type="submission" date="2023-10" db="EMBL/GenBank/DDBJ databases">
        <title>Chromosome-scale genome assembly provides insights into flower coloration mechanisms of Canna indica.</title>
        <authorList>
            <person name="Li C."/>
        </authorList>
    </citation>
    <scope>NUCLEOTIDE SEQUENCE [LARGE SCALE GENOMIC DNA]</scope>
    <source>
        <tissue evidence="4">Flower</tissue>
    </source>
</reference>
<dbReference type="InterPro" id="IPR023214">
    <property type="entry name" value="HAD_sf"/>
</dbReference>
<dbReference type="GO" id="GO:0006013">
    <property type="term" value="P:mannose metabolic process"/>
    <property type="evidence" value="ECO:0007669"/>
    <property type="project" value="TreeGrafter"/>
</dbReference>
<evidence type="ECO:0000256" key="1">
    <source>
        <dbReference type="PIRSR" id="PIRSR605002-1"/>
    </source>
</evidence>
<dbReference type="SUPFAM" id="SSF56784">
    <property type="entry name" value="HAD-like"/>
    <property type="match status" value="1"/>
</dbReference>
<feature type="active site" description="Proton donor/acceptor" evidence="1">
    <location>
        <position position="111"/>
    </location>
</feature>
<dbReference type="GO" id="GO:0005829">
    <property type="term" value="C:cytosol"/>
    <property type="evidence" value="ECO:0007669"/>
    <property type="project" value="TreeGrafter"/>
</dbReference>
<proteinExistence type="predicted"/>
<protein>
    <submittedName>
        <fullName evidence="4">Phosphomannomutase D1</fullName>
    </submittedName>
</protein>
<dbReference type="EMBL" id="CP136893">
    <property type="protein sequence ID" value="WOL05692.1"/>
    <property type="molecule type" value="Genomic_DNA"/>
</dbReference>
<accession>A0AAQ3KBV6</accession>
<name>A0AAQ3KBV6_9LILI</name>
<feature type="binding site" evidence="2">
    <location>
        <position position="118"/>
    </location>
    <ligand>
        <name>alpha-D-mannose 1-phosphate</name>
        <dbReference type="ChEBI" id="CHEBI:58409"/>
    </ligand>
</feature>
<dbReference type="GO" id="GO:0009298">
    <property type="term" value="P:GDP-mannose biosynthetic process"/>
    <property type="evidence" value="ECO:0007669"/>
    <property type="project" value="InterPro"/>
</dbReference>
<keyword evidence="3" id="KW-0479">Metal-binding</keyword>
<keyword evidence="3" id="KW-0460">Magnesium</keyword>
<dbReference type="GO" id="GO:0006487">
    <property type="term" value="P:protein N-linked glycosylation"/>
    <property type="evidence" value="ECO:0007669"/>
    <property type="project" value="TreeGrafter"/>
</dbReference>
<evidence type="ECO:0000313" key="5">
    <source>
        <dbReference type="Proteomes" id="UP001327560"/>
    </source>
</evidence>
<dbReference type="PANTHER" id="PTHR10466">
    <property type="entry name" value="PHOSPHOMANNOMUTASE"/>
    <property type="match status" value="1"/>
</dbReference>
<dbReference type="Gene3D" id="3.40.50.1000">
    <property type="entry name" value="HAD superfamily/HAD-like"/>
    <property type="match status" value="1"/>
</dbReference>
<organism evidence="4 5">
    <name type="scientific">Canna indica</name>
    <name type="common">Indian-shot</name>
    <dbReference type="NCBI Taxonomy" id="4628"/>
    <lineage>
        <taxon>Eukaryota</taxon>
        <taxon>Viridiplantae</taxon>
        <taxon>Streptophyta</taxon>
        <taxon>Embryophyta</taxon>
        <taxon>Tracheophyta</taxon>
        <taxon>Spermatophyta</taxon>
        <taxon>Magnoliopsida</taxon>
        <taxon>Liliopsida</taxon>
        <taxon>Zingiberales</taxon>
        <taxon>Cannaceae</taxon>
        <taxon>Canna</taxon>
    </lineage>
</organism>
<comment type="cofactor">
    <cofactor evidence="3">
        <name>Mg(2+)</name>
        <dbReference type="ChEBI" id="CHEBI:18420"/>
    </cofactor>
</comment>
<dbReference type="AlphaFoldDB" id="A0AAQ3KBV6"/>
<sequence>MGCHVGRLSPARLLFSCGGVESPTPAAVAFLPSPFSSKARSSFTWISCLSSTISHYFLVSRFESIPIPFSWNPLPDLSGTIFAVRAHLRSLGEIRRMAAWKPGVIALFDVDGTLTAPRKVITPEMFKFMRELREVVTVCVVGCSDLVKIAEQLGKSGIKFKLSISPIFYRQREFRNPFILTDFQIGCNQFLVFFYRKQS</sequence>
<keyword evidence="5" id="KW-1185">Reference proteome</keyword>
<evidence type="ECO:0000313" key="4">
    <source>
        <dbReference type="EMBL" id="WOL05692.1"/>
    </source>
</evidence>
<dbReference type="Proteomes" id="UP001327560">
    <property type="component" value="Chromosome 4"/>
</dbReference>
<evidence type="ECO:0000256" key="3">
    <source>
        <dbReference type="PIRSR" id="PIRSR605002-3"/>
    </source>
</evidence>
<dbReference type="InterPro" id="IPR036412">
    <property type="entry name" value="HAD-like_sf"/>
</dbReference>
<feature type="binding site" evidence="3">
    <location>
        <position position="109"/>
    </location>
    <ligand>
        <name>Mg(2+)</name>
        <dbReference type="ChEBI" id="CHEBI:18420"/>
        <label>1</label>
    </ligand>
</feature>
<feature type="active site" description="Nucleophile" evidence="1">
    <location>
        <position position="109"/>
    </location>
</feature>
<dbReference type="GO" id="GO:0004615">
    <property type="term" value="F:phosphomannomutase activity"/>
    <property type="evidence" value="ECO:0007669"/>
    <property type="project" value="InterPro"/>
</dbReference>
<dbReference type="PANTHER" id="PTHR10466:SF0">
    <property type="entry name" value="PHOSPHOMANNOMUTASE"/>
    <property type="match status" value="1"/>
</dbReference>
<feature type="binding site" evidence="3">
    <location>
        <position position="111"/>
    </location>
    <ligand>
        <name>Mg(2+)</name>
        <dbReference type="ChEBI" id="CHEBI:18420"/>
        <label>1</label>
    </ligand>
</feature>
<dbReference type="GO" id="GO:0046872">
    <property type="term" value="F:metal ion binding"/>
    <property type="evidence" value="ECO:0007669"/>
    <property type="project" value="UniProtKB-KW"/>
</dbReference>
<gene>
    <name evidence="4" type="ORF">Cni_G14421</name>
</gene>
<evidence type="ECO:0000256" key="2">
    <source>
        <dbReference type="PIRSR" id="PIRSR605002-2"/>
    </source>
</evidence>